<dbReference type="RefSeq" id="WP_066689405.1">
    <property type="nucleotide sequence ID" value="NZ_LQQO01000008.1"/>
</dbReference>
<accession>A0ABR5YES4</accession>
<dbReference type="EMBL" id="LQQO01000008">
    <property type="protein sequence ID" value="KZE16239.1"/>
    <property type="molecule type" value="Genomic_DNA"/>
</dbReference>
<protein>
    <submittedName>
        <fullName evidence="1">Uncharacterized protein</fullName>
    </submittedName>
</protein>
<name>A0ABR5YES4_9SPHN</name>
<sequence>MACRLCTANDRDALIEFLAEKLWDSRMGEFETPTPWSEAGPTWQGKFREMAVSAALALEH</sequence>
<organism evidence="1 2">
    <name type="scientific">Sphingomonas hankookensis</name>
    <dbReference type="NCBI Taxonomy" id="563996"/>
    <lineage>
        <taxon>Bacteria</taxon>
        <taxon>Pseudomonadati</taxon>
        <taxon>Pseudomonadota</taxon>
        <taxon>Alphaproteobacteria</taxon>
        <taxon>Sphingomonadales</taxon>
        <taxon>Sphingomonadaceae</taxon>
        <taxon>Sphingomonas</taxon>
    </lineage>
</organism>
<proteinExistence type="predicted"/>
<evidence type="ECO:0000313" key="1">
    <source>
        <dbReference type="EMBL" id="KZE16239.1"/>
    </source>
</evidence>
<dbReference type="Proteomes" id="UP000076609">
    <property type="component" value="Unassembled WGS sequence"/>
</dbReference>
<keyword evidence="2" id="KW-1185">Reference proteome</keyword>
<reference evidence="2" key="1">
    <citation type="submission" date="2016-01" db="EMBL/GenBank/DDBJ databases">
        <title>Draft genome of Chromobacterium sp. F49.</title>
        <authorList>
            <person name="Hong K.W."/>
        </authorList>
    </citation>
    <scope>NUCLEOTIDE SEQUENCE [LARGE SCALE GENOMIC DNA]</scope>
    <source>
        <strain evidence="2">CN3</strain>
    </source>
</reference>
<evidence type="ECO:0000313" key="2">
    <source>
        <dbReference type="Proteomes" id="UP000076609"/>
    </source>
</evidence>
<comment type="caution">
    <text evidence="1">The sequence shown here is derived from an EMBL/GenBank/DDBJ whole genome shotgun (WGS) entry which is preliminary data.</text>
</comment>
<gene>
    <name evidence="1" type="ORF">AVT10_12115</name>
</gene>